<name>A0A7R9K591_TIMGE</name>
<feature type="region of interest" description="Disordered" evidence="1">
    <location>
        <begin position="113"/>
        <end position="147"/>
    </location>
</feature>
<accession>A0A7R9K591</accession>
<evidence type="ECO:0000256" key="1">
    <source>
        <dbReference type="SAM" id="MobiDB-lite"/>
    </source>
</evidence>
<organism evidence="2">
    <name type="scientific">Timema genevievae</name>
    <name type="common">Walking stick</name>
    <dbReference type="NCBI Taxonomy" id="629358"/>
    <lineage>
        <taxon>Eukaryota</taxon>
        <taxon>Metazoa</taxon>
        <taxon>Ecdysozoa</taxon>
        <taxon>Arthropoda</taxon>
        <taxon>Hexapoda</taxon>
        <taxon>Insecta</taxon>
        <taxon>Pterygota</taxon>
        <taxon>Neoptera</taxon>
        <taxon>Polyneoptera</taxon>
        <taxon>Phasmatodea</taxon>
        <taxon>Timematodea</taxon>
        <taxon>Timematoidea</taxon>
        <taxon>Timematidae</taxon>
        <taxon>Timema</taxon>
    </lineage>
</organism>
<proteinExistence type="predicted"/>
<reference evidence="2" key="1">
    <citation type="submission" date="2020-11" db="EMBL/GenBank/DDBJ databases">
        <authorList>
            <person name="Tran Van P."/>
        </authorList>
    </citation>
    <scope>NUCLEOTIDE SEQUENCE</scope>
</reference>
<gene>
    <name evidence="2" type="ORF">TGEB3V08_LOCUS9321</name>
</gene>
<protein>
    <submittedName>
        <fullName evidence="2">Uncharacterized protein</fullName>
    </submittedName>
</protein>
<evidence type="ECO:0000313" key="2">
    <source>
        <dbReference type="EMBL" id="CAD7604923.1"/>
    </source>
</evidence>
<feature type="compositionally biased region" description="Basic and acidic residues" evidence="1">
    <location>
        <begin position="45"/>
        <end position="55"/>
    </location>
</feature>
<feature type="region of interest" description="Disordered" evidence="1">
    <location>
        <begin position="1"/>
        <end position="23"/>
    </location>
</feature>
<sequence>MLGYRGMVGTCAPGDPLGTSSATENTRRFSVSNLLELEELTPEGRTQDLADRSEGPKYLSPANQTISDDLTSCTILTSVEHIPIFSGSIEDDSEDFPGSFEAELAYMDQLEAESNNTDSQGLLGEGPESQETSVKWSRPTPPPLDPQRDPITFQQIDMDHYTVVLSSTTEDGKIEVRISVGYSSPMASLVLTDSSQLTSDSQLLEEDYGLQTVCCYRGGLWSADCVLLQRRTMVCRLCVVIEDYGQQTVCCYRGGLWSADCVLL</sequence>
<feature type="region of interest" description="Disordered" evidence="1">
    <location>
        <begin position="42"/>
        <end position="63"/>
    </location>
</feature>
<dbReference type="EMBL" id="OE844197">
    <property type="protein sequence ID" value="CAD7604923.1"/>
    <property type="molecule type" value="Genomic_DNA"/>
</dbReference>
<dbReference type="AlphaFoldDB" id="A0A7R9K591"/>